<dbReference type="AlphaFoldDB" id="A0A976G912"/>
<evidence type="ECO:0000313" key="2">
    <source>
        <dbReference type="EMBL" id="SPC12575.1"/>
    </source>
</evidence>
<dbReference type="Pfam" id="PF10996">
    <property type="entry name" value="Beta-Casp"/>
    <property type="match status" value="1"/>
</dbReference>
<dbReference type="EMBL" id="OGUS01000115">
    <property type="protein sequence ID" value="SPC12575.1"/>
    <property type="molecule type" value="Genomic_DNA"/>
</dbReference>
<dbReference type="InterPro" id="IPR022712">
    <property type="entry name" value="Beta_Casp"/>
</dbReference>
<dbReference type="Gene3D" id="3.40.50.10890">
    <property type="match status" value="1"/>
</dbReference>
<evidence type="ECO:0000259" key="1">
    <source>
        <dbReference type="Pfam" id="PF10996"/>
    </source>
</evidence>
<sequence>MCRRLPPVDAVQSREQSIWLNRDRSPKIILAGSGMATGGRVVSAQVT</sequence>
<protein>
    <recommendedName>
        <fullName evidence="1">Beta-Casp domain-containing protein</fullName>
    </recommendedName>
</protein>
<dbReference type="Proteomes" id="UP000256862">
    <property type="component" value="Chromosome CO2235"/>
</dbReference>
<accession>A0A976G912</accession>
<proteinExistence type="predicted"/>
<evidence type="ECO:0000313" key="3">
    <source>
        <dbReference type="Proteomes" id="UP000256862"/>
    </source>
</evidence>
<reference evidence="2 3" key="1">
    <citation type="submission" date="2018-01" db="EMBL/GenBank/DDBJ databases">
        <authorList>
            <person name="Clerissi C."/>
        </authorList>
    </citation>
    <scope>NUCLEOTIDE SEQUENCE [LARGE SCALE GENOMIC DNA]</scope>
    <source>
        <strain evidence="2">Cupriavidus oxalaticus LMG 2235</strain>
    </source>
</reference>
<organism evidence="2 3">
    <name type="scientific">Cupriavidus oxalaticus</name>
    <dbReference type="NCBI Taxonomy" id="96344"/>
    <lineage>
        <taxon>Bacteria</taxon>
        <taxon>Pseudomonadati</taxon>
        <taxon>Pseudomonadota</taxon>
        <taxon>Betaproteobacteria</taxon>
        <taxon>Burkholderiales</taxon>
        <taxon>Burkholderiaceae</taxon>
        <taxon>Cupriavidus</taxon>
    </lineage>
</organism>
<name>A0A976G912_9BURK</name>
<feature type="domain" description="Beta-Casp" evidence="1">
    <location>
        <begin position="7"/>
        <end position="42"/>
    </location>
</feature>
<comment type="caution">
    <text evidence="2">The sequence shown here is derived from an EMBL/GenBank/DDBJ whole genome shotgun (WGS) entry which is preliminary data.</text>
</comment>
<gene>
    <name evidence="2" type="ORF">CO2235_150230</name>
</gene>